<dbReference type="CDD" id="cd02869">
    <property type="entry name" value="PseudoU_synth_RluA_like"/>
    <property type="match status" value="1"/>
</dbReference>
<evidence type="ECO:0000313" key="3">
    <source>
        <dbReference type="EMBL" id="EED94277.1"/>
    </source>
</evidence>
<feature type="domain" description="Pseudouridine synthase RsuA/RluA-like" evidence="2">
    <location>
        <begin position="138"/>
        <end position="355"/>
    </location>
</feature>
<dbReference type="GO" id="GO:0003723">
    <property type="term" value="F:RNA binding"/>
    <property type="evidence" value="ECO:0007669"/>
    <property type="project" value="InterPro"/>
</dbReference>
<dbReference type="HOGENOM" id="CLU_626287_0_0_1"/>
<dbReference type="AlphaFoldDB" id="B8BXW5"/>
<dbReference type="GO" id="GO:0000455">
    <property type="term" value="P:enzyme-directed rRNA pseudouridine synthesis"/>
    <property type="evidence" value="ECO:0000318"/>
    <property type="project" value="GO_Central"/>
</dbReference>
<keyword evidence="4" id="KW-1185">Reference proteome</keyword>
<dbReference type="InParanoid" id="B8BXW5"/>
<dbReference type="STRING" id="35128.B8BXW5"/>
<dbReference type="EMBL" id="CM000640">
    <property type="protein sequence ID" value="EED94277.1"/>
    <property type="molecule type" value="Genomic_DNA"/>
</dbReference>
<evidence type="ECO:0000313" key="4">
    <source>
        <dbReference type="Proteomes" id="UP000001449"/>
    </source>
</evidence>
<dbReference type="InterPro" id="IPR006145">
    <property type="entry name" value="PsdUridine_synth_RsuA/RluA"/>
</dbReference>
<sequence>MFPLQRRLISFLRIFFHVSIMMCMVMRMQKMVSAEASSIVVSRRLMVGYSRSTPCCFLPAHNSNTIQTSSHLNSDTARSSWQDDVRQQSRKPRLQKQTQQQQHTPPRTQQRPPIQQQRRQSTSSPKLEPPEIIYSNNHLLVVNKPAGWKSQPGDGGGTGSMSNAVDPKCLLTHLQNQSLGGGSQKNFISPTHRLDQPCTGALIFAKNGKAASRVQVAWAKRNVKKCYWVVVEGGIGNGGGRTNGLELLQSRSMQLKQSGLYQMSAVLKTGGGKGRGTSGNTGSNKPAGGGSVTVSPVPPNLTSKDIGDVKHGRICHIEWKHLLALPSSRNSPSNRHLLSVTTDTGAKHQIRAMLALAGGAPISGDLRYGNNVSNINQSGGRVSQPLPDGSVALHARSVFLPTVSLGGMEFLKEEPFVAPIPTRWRDFFGICEEDVRHL</sequence>
<feature type="compositionally biased region" description="Polar residues" evidence="1">
    <location>
        <begin position="66"/>
        <end position="80"/>
    </location>
</feature>
<dbReference type="SUPFAM" id="SSF55120">
    <property type="entry name" value="Pseudouridine synthase"/>
    <property type="match status" value="1"/>
</dbReference>
<gene>
    <name evidence="3" type="ORF">THAPSDRAFT_21770</name>
</gene>
<dbReference type="RefSeq" id="XP_002288841.1">
    <property type="nucleotide sequence ID" value="XM_002288805.1"/>
</dbReference>
<dbReference type="InterPro" id="IPR020103">
    <property type="entry name" value="PsdUridine_synth_cat_dom_sf"/>
</dbReference>
<reference evidence="3 4" key="1">
    <citation type="journal article" date="2004" name="Science">
        <title>The genome of the diatom Thalassiosira pseudonana: ecology, evolution, and metabolism.</title>
        <authorList>
            <person name="Armbrust E.V."/>
            <person name="Berges J.A."/>
            <person name="Bowler C."/>
            <person name="Green B.R."/>
            <person name="Martinez D."/>
            <person name="Putnam N.H."/>
            <person name="Zhou S."/>
            <person name="Allen A.E."/>
            <person name="Apt K.E."/>
            <person name="Bechner M."/>
            <person name="Brzezinski M.A."/>
            <person name="Chaal B.K."/>
            <person name="Chiovitti A."/>
            <person name="Davis A.K."/>
            <person name="Demarest M.S."/>
            <person name="Detter J.C."/>
            <person name="Glavina T."/>
            <person name="Goodstein D."/>
            <person name="Hadi M.Z."/>
            <person name="Hellsten U."/>
            <person name="Hildebrand M."/>
            <person name="Jenkins B.D."/>
            <person name="Jurka J."/>
            <person name="Kapitonov V.V."/>
            <person name="Kroger N."/>
            <person name="Lau W.W."/>
            <person name="Lane T.W."/>
            <person name="Larimer F.W."/>
            <person name="Lippmeier J.C."/>
            <person name="Lucas S."/>
            <person name="Medina M."/>
            <person name="Montsant A."/>
            <person name="Obornik M."/>
            <person name="Parker M.S."/>
            <person name="Palenik B."/>
            <person name="Pazour G.J."/>
            <person name="Richardson P.M."/>
            <person name="Rynearson T.A."/>
            <person name="Saito M.A."/>
            <person name="Schwartz D.C."/>
            <person name="Thamatrakoln K."/>
            <person name="Valentin K."/>
            <person name="Vardi A."/>
            <person name="Wilkerson F.P."/>
            <person name="Rokhsar D.S."/>
        </authorList>
    </citation>
    <scope>NUCLEOTIDE SEQUENCE [LARGE SCALE GENOMIC DNA]</scope>
    <source>
        <strain evidence="3 4">CCMP1335</strain>
    </source>
</reference>
<dbReference type="Pfam" id="PF00849">
    <property type="entry name" value="PseudoU_synth_2"/>
    <property type="match status" value="1"/>
</dbReference>
<feature type="region of interest" description="Disordered" evidence="1">
    <location>
        <begin position="269"/>
        <end position="305"/>
    </location>
</feature>
<dbReference type="PANTHER" id="PTHR21600">
    <property type="entry name" value="MITOCHONDRIAL RNA PSEUDOURIDINE SYNTHASE"/>
    <property type="match status" value="1"/>
</dbReference>
<feature type="region of interest" description="Disordered" evidence="1">
    <location>
        <begin position="66"/>
        <end position="130"/>
    </location>
</feature>
<feature type="compositionally biased region" description="Low complexity" evidence="1">
    <location>
        <begin position="95"/>
        <end position="126"/>
    </location>
</feature>
<proteinExistence type="predicted"/>
<name>B8BXW5_THAPS</name>
<dbReference type="Gene3D" id="3.30.2350.10">
    <property type="entry name" value="Pseudouridine synthase"/>
    <property type="match status" value="1"/>
</dbReference>
<accession>B8BXW5</accession>
<dbReference type="GeneID" id="7448765"/>
<dbReference type="KEGG" id="tps:THAPSDRAFT_21770"/>
<dbReference type="PANTHER" id="PTHR21600:SF40">
    <property type="entry name" value="PSEUDOURIDYLATE SYNTHASE RPUSD2"/>
    <property type="match status" value="1"/>
</dbReference>
<dbReference type="eggNOG" id="ENOG502T7UJ">
    <property type="taxonomic scope" value="Eukaryota"/>
</dbReference>
<reference evidence="3 4" key="2">
    <citation type="journal article" date="2008" name="Nature">
        <title>The Phaeodactylum genome reveals the evolutionary history of diatom genomes.</title>
        <authorList>
            <person name="Bowler C."/>
            <person name="Allen A.E."/>
            <person name="Badger J.H."/>
            <person name="Grimwood J."/>
            <person name="Jabbari K."/>
            <person name="Kuo A."/>
            <person name="Maheswari U."/>
            <person name="Martens C."/>
            <person name="Maumus F."/>
            <person name="Otillar R.P."/>
            <person name="Rayko E."/>
            <person name="Salamov A."/>
            <person name="Vandepoele K."/>
            <person name="Beszteri B."/>
            <person name="Gruber A."/>
            <person name="Heijde M."/>
            <person name="Katinka M."/>
            <person name="Mock T."/>
            <person name="Valentin K."/>
            <person name="Verret F."/>
            <person name="Berges J.A."/>
            <person name="Brownlee C."/>
            <person name="Cadoret J.P."/>
            <person name="Chiovitti A."/>
            <person name="Choi C.J."/>
            <person name="Coesel S."/>
            <person name="De Martino A."/>
            <person name="Detter J.C."/>
            <person name="Durkin C."/>
            <person name="Falciatore A."/>
            <person name="Fournet J."/>
            <person name="Haruta M."/>
            <person name="Huysman M.J."/>
            <person name="Jenkins B.D."/>
            <person name="Jiroutova K."/>
            <person name="Jorgensen R.E."/>
            <person name="Joubert Y."/>
            <person name="Kaplan A."/>
            <person name="Kroger N."/>
            <person name="Kroth P.G."/>
            <person name="La Roche J."/>
            <person name="Lindquist E."/>
            <person name="Lommer M."/>
            <person name="Martin-Jezequel V."/>
            <person name="Lopez P.J."/>
            <person name="Lucas S."/>
            <person name="Mangogna M."/>
            <person name="McGinnis K."/>
            <person name="Medlin L.K."/>
            <person name="Montsant A."/>
            <person name="Oudot-Le Secq M.P."/>
            <person name="Napoli C."/>
            <person name="Obornik M."/>
            <person name="Parker M.S."/>
            <person name="Petit J.L."/>
            <person name="Porcel B.M."/>
            <person name="Poulsen N."/>
            <person name="Robison M."/>
            <person name="Rychlewski L."/>
            <person name="Rynearson T.A."/>
            <person name="Schmutz J."/>
            <person name="Shapiro H."/>
            <person name="Siaut M."/>
            <person name="Stanley M."/>
            <person name="Sussman M.R."/>
            <person name="Taylor A.R."/>
            <person name="Vardi A."/>
            <person name="von Dassow P."/>
            <person name="Vyverman W."/>
            <person name="Willis A."/>
            <person name="Wyrwicz L.S."/>
            <person name="Rokhsar D.S."/>
            <person name="Weissenbach J."/>
            <person name="Armbrust E.V."/>
            <person name="Green B.R."/>
            <person name="Van de Peer Y."/>
            <person name="Grigoriev I.V."/>
        </authorList>
    </citation>
    <scope>NUCLEOTIDE SEQUENCE [LARGE SCALE GENOMIC DNA]</scope>
    <source>
        <strain evidence="3 4">CCMP1335</strain>
    </source>
</reference>
<dbReference type="PaxDb" id="35128-Thaps21770"/>
<evidence type="ECO:0000256" key="1">
    <source>
        <dbReference type="SAM" id="MobiDB-lite"/>
    </source>
</evidence>
<evidence type="ECO:0000259" key="2">
    <source>
        <dbReference type="Pfam" id="PF00849"/>
    </source>
</evidence>
<protein>
    <recommendedName>
        <fullName evidence="2">Pseudouridine synthase RsuA/RluA-like domain-containing protein</fullName>
    </recommendedName>
</protein>
<dbReference type="GO" id="GO:0009982">
    <property type="term" value="F:pseudouridine synthase activity"/>
    <property type="evidence" value="ECO:0000318"/>
    <property type="project" value="GO_Central"/>
</dbReference>
<dbReference type="Proteomes" id="UP000001449">
    <property type="component" value="Chromosome 3"/>
</dbReference>
<organism evidence="3 4">
    <name type="scientific">Thalassiosira pseudonana</name>
    <name type="common">Marine diatom</name>
    <name type="synonym">Cyclotella nana</name>
    <dbReference type="NCBI Taxonomy" id="35128"/>
    <lineage>
        <taxon>Eukaryota</taxon>
        <taxon>Sar</taxon>
        <taxon>Stramenopiles</taxon>
        <taxon>Ochrophyta</taxon>
        <taxon>Bacillariophyta</taxon>
        <taxon>Coscinodiscophyceae</taxon>
        <taxon>Thalassiosirophycidae</taxon>
        <taxon>Thalassiosirales</taxon>
        <taxon>Thalassiosiraceae</taxon>
        <taxon>Thalassiosira</taxon>
    </lineage>
</organism>
<dbReference type="InterPro" id="IPR050188">
    <property type="entry name" value="RluA_PseudoU_synthase"/>
</dbReference>
<feature type="compositionally biased region" description="Gly residues" evidence="1">
    <location>
        <begin position="269"/>
        <end position="279"/>
    </location>
</feature>